<dbReference type="PANTHER" id="PTHR48100">
    <property type="entry name" value="BROAD-SPECIFICITY PHOSPHATASE YOR283W-RELATED"/>
    <property type="match status" value="1"/>
</dbReference>
<dbReference type="HOGENOM" id="CLU_039184_1_0_1"/>
<dbReference type="GO" id="GO:0016791">
    <property type="term" value="F:phosphatase activity"/>
    <property type="evidence" value="ECO:0007669"/>
    <property type="project" value="TreeGrafter"/>
</dbReference>
<dbReference type="Proteomes" id="UP000019478">
    <property type="component" value="Unassembled WGS sequence"/>
</dbReference>
<keyword evidence="2" id="KW-1185">Reference proteome</keyword>
<dbReference type="OrthoDB" id="496981at2759"/>
<dbReference type="SUPFAM" id="SSF53254">
    <property type="entry name" value="Phosphoglycerate mutase-like"/>
    <property type="match status" value="1"/>
</dbReference>
<proteinExistence type="predicted"/>
<gene>
    <name evidence="1" type="ORF">A1O3_02364</name>
</gene>
<dbReference type="InterPro" id="IPR029033">
    <property type="entry name" value="His_PPase_superfam"/>
</dbReference>
<dbReference type="Pfam" id="PF00300">
    <property type="entry name" value="His_Phos_1"/>
    <property type="match status" value="1"/>
</dbReference>
<dbReference type="PANTHER" id="PTHR48100:SF54">
    <property type="entry name" value="PHOSPHATASE SPAC5H10.03-RELATED"/>
    <property type="match status" value="1"/>
</dbReference>
<sequence length="301" mass="33434">MPAQPRIHLVRHAQGFHNLGTEFHSLRDPRLTPLGESQCATLQATHFPRERQQNISLVTASPLTRTIHTAHLTFSPALANGKCQPAAILAIPDAQETSDYACDVGSEPAVLHALCDEQGWKVDLSLVKDDWTVKTLDSRYSPASSAIMARARAVRLLLRQKARDLLAAGDPAVEIVLVSHGSFLHFLTNDWEDADKLTGTAWENCEHRTYEFEDGLVTDADADVDPDAYFVETRDSRARRGKLHPMAPRDQQNRLFHKVMQAWKDQGLVDPAHLDLPLEPDDAVATDVSIDRASDNVRVMA</sequence>
<dbReference type="AlphaFoldDB" id="W9Y9U8"/>
<comment type="caution">
    <text evidence="1">The sequence shown here is derived from an EMBL/GenBank/DDBJ whole genome shotgun (WGS) entry which is preliminary data.</text>
</comment>
<dbReference type="EMBL" id="AMGY01000002">
    <property type="protein sequence ID" value="EXJ89298.1"/>
    <property type="molecule type" value="Genomic_DNA"/>
</dbReference>
<protein>
    <recommendedName>
        <fullName evidence="3">2,3-bisphosphoglycerate-dependent phosphoglycerate mutase</fullName>
    </recommendedName>
</protein>
<dbReference type="RefSeq" id="XP_007730695.1">
    <property type="nucleotide sequence ID" value="XM_007732505.1"/>
</dbReference>
<organism evidence="1 2">
    <name type="scientific">Capronia epimyces CBS 606.96</name>
    <dbReference type="NCBI Taxonomy" id="1182542"/>
    <lineage>
        <taxon>Eukaryota</taxon>
        <taxon>Fungi</taxon>
        <taxon>Dikarya</taxon>
        <taxon>Ascomycota</taxon>
        <taxon>Pezizomycotina</taxon>
        <taxon>Eurotiomycetes</taxon>
        <taxon>Chaetothyriomycetidae</taxon>
        <taxon>Chaetothyriales</taxon>
        <taxon>Herpotrichiellaceae</taxon>
        <taxon>Capronia</taxon>
    </lineage>
</organism>
<dbReference type="GO" id="GO:0005737">
    <property type="term" value="C:cytoplasm"/>
    <property type="evidence" value="ECO:0007669"/>
    <property type="project" value="TreeGrafter"/>
</dbReference>
<evidence type="ECO:0000313" key="1">
    <source>
        <dbReference type="EMBL" id="EXJ89298.1"/>
    </source>
</evidence>
<evidence type="ECO:0008006" key="3">
    <source>
        <dbReference type="Google" id="ProtNLM"/>
    </source>
</evidence>
<accession>W9Y9U8</accession>
<evidence type="ECO:0000313" key="2">
    <source>
        <dbReference type="Proteomes" id="UP000019478"/>
    </source>
</evidence>
<reference evidence="1 2" key="1">
    <citation type="submission" date="2013-03" db="EMBL/GenBank/DDBJ databases">
        <title>The Genome Sequence of Capronia epimyces CBS 606.96.</title>
        <authorList>
            <consortium name="The Broad Institute Genomics Platform"/>
            <person name="Cuomo C."/>
            <person name="de Hoog S."/>
            <person name="Gorbushina A."/>
            <person name="Walker B."/>
            <person name="Young S.K."/>
            <person name="Zeng Q."/>
            <person name="Gargeya S."/>
            <person name="Fitzgerald M."/>
            <person name="Haas B."/>
            <person name="Abouelleil A."/>
            <person name="Allen A.W."/>
            <person name="Alvarado L."/>
            <person name="Arachchi H.M."/>
            <person name="Berlin A.M."/>
            <person name="Chapman S.B."/>
            <person name="Gainer-Dewar J."/>
            <person name="Goldberg J."/>
            <person name="Griggs A."/>
            <person name="Gujja S."/>
            <person name="Hansen M."/>
            <person name="Howarth C."/>
            <person name="Imamovic A."/>
            <person name="Ireland A."/>
            <person name="Larimer J."/>
            <person name="McCowan C."/>
            <person name="Murphy C."/>
            <person name="Pearson M."/>
            <person name="Poon T.W."/>
            <person name="Priest M."/>
            <person name="Roberts A."/>
            <person name="Saif S."/>
            <person name="Shea T."/>
            <person name="Sisk P."/>
            <person name="Sykes S."/>
            <person name="Wortman J."/>
            <person name="Nusbaum C."/>
            <person name="Birren B."/>
        </authorList>
    </citation>
    <scope>NUCLEOTIDE SEQUENCE [LARGE SCALE GENOMIC DNA]</scope>
    <source>
        <strain evidence="1 2">CBS 606.96</strain>
    </source>
</reference>
<dbReference type="GeneID" id="19166495"/>
<dbReference type="SMART" id="SM00855">
    <property type="entry name" value="PGAM"/>
    <property type="match status" value="1"/>
</dbReference>
<dbReference type="InterPro" id="IPR013078">
    <property type="entry name" value="His_Pase_superF_clade-1"/>
</dbReference>
<dbReference type="Gene3D" id="3.40.50.1240">
    <property type="entry name" value="Phosphoglycerate mutase-like"/>
    <property type="match status" value="1"/>
</dbReference>
<name>W9Y9U8_9EURO</name>
<dbReference type="CDD" id="cd07067">
    <property type="entry name" value="HP_PGM_like"/>
    <property type="match status" value="1"/>
</dbReference>
<dbReference type="InterPro" id="IPR050275">
    <property type="entry name" value="PGM_Phosphatase"/>
</dbReference>
<dbReference type="eggNOG" id="KOG4754">
    <property type="taxonomic scope" value="Eukaryota"/>
</dbReference>